<feature type="transmembrane region" description="Helical" evidence="1">
    <location>
        <begin position="326"/>
        <end position="343"/>
    </location>
</feature>
<keyword evidence="1" id="KW-0472">Membrane</keyword>
<dbReference type="AlphaFoldDB" id="A0ABD3HK13"/>
<feature type="transmembrane region" description="Helical" evidence="1">
    <location>
        <begin position="88"/>
        <end position="110"/>
    </location>
</feature>
<evidence type="ECO:0000313" key="3">
    <source>
        <dbReference type="Proteomes" id="UP001633002"/>
    </source>
</evidence>
<dbReference type="PANTHER" id="PTHR23516:SF2">
    <property type="entry name" value="MOLYBDATE-ANION TRANSPORTER"/>
    <property type="match status" value="1"/>
</dbReference>
<gene>
    <name evidence="2" type="ORF">R1sor_016028</name>
</gene>
<feature type="transmembrane region" description="Helical" evidence="1">
    <location>
        <begin position="215"/>
        <end position="233"/>
    </location>
</feature>
<accession>A0ABD3HK13</accession>
<dbReference type="Proteomes" id="UP001633002">
    <property type="component" value="Unassembled WGS sequence"/>
</dbReference>
<feature type="transmembrane region" description="Helical" evidence="1">
    <location>
        <begin position="56"/>
        <end position="76"/>
    </location>
</feature>
<protein>
    <submittedName>
        <fullName evidence="2">Uncharacterized protein</fullName>
    </submittedName>
</protein>
<feature type="transmembrane region" description="Helical" evidence="1">
    <location>
        <begin position="384"/>
        <end position="402"/>
    </location>
</feature>
<feature type="transmembrane region" description="Helical" evidence="1">
    <location>
        <begin position="414"/>
        <end position="433"/>
    </location>
</feature>
<dbReference type="InterPro" id="IPR036259">
    <property type="entry name" value="MFS_trans_sf"/>
</dbReference>
<sequence>MMQDEAWEGPKWVYAFLLGVCALLVYAQSVLASKNKPNEKYTGQYPRAFVDFQRRFLVVFFLFTLIEGLQTVYREALYQDYGFGRREIGIFVVTVHTVALFFGTILGVAADSIGRRKATIICGLLELVGCSVRYSKDFYLLCFANVCHGLAISLFPTALEAWLISEHERLGFRQEWLCKTLWLMALGTGAAAIGVGAFANLMVDRLGLGLVSPTFVAAAVAGLGIFLVLNGWVENVGTQQHKLSVAMVNAFQALTDRRILLLGWVQATFDVTFAAFQFLWTPTLIADGRDIHSGMIYVYLMASLMLGSAVAALLLCGPYTNRPETFLPLVFIIASLALLVPAYDHQEIWLLVTVFCIYHICVGIAWPSLAYLRIIYIQNDRRAGVLSFFRVPVHLGILFIIIKGGILKQVENSTIFYLCILGLLSACVALHSLDKHRLLMSVSGGQVGKLPAEKLDPLRL</sequence>
<reference evidence="2 3" key="1">
    <citation type="submission" date="2024-09" db="EMBL/GenBank/DDBJ databases">
        <title>Chromosome-scale assembly of Riccia sorocarpa.</title>
        <authorList>
            <person name="Paukszto L."/>
        </authorList>
    </citation>
    <scope>NUCLEOTIDE SEQUENCE [LARGE SCALE GENOMIC DNA]</scope>
    <source>
        <strain evidence="2">LP-2024</strain>
        <tissue evidence="2">Aerial parts of the thallus</tissue>
    </source>
</reference>
<feature type="transmembrane region" description="Helical" evidence="1">
    <location>
        <begin position="259"/>
        <end position="280"/>
    </location>
</feature>
<name>A0ABD3HK13_9MARC</name>
<keyword evidence="1" id="KW-1133">Transmembrane helix</keyword>
<proteinExistence type="predicted"/>
<dbReference type="Pfam" id="PF05631">
    <property type="entry name" value="MFS_5"/>
    <property type="match status" value="1"/>
</dbReference>
<keyword evidence="3" id="KW-1185">Reference proteome</keyword>
<feature type="transmembrane region" description="Helical" evidence="1">
    <location>
        <begin position="296"/>
        <end position="319"/>
    </location>
</feature>
<evidence type="ECO:0000256" key="1">
    <source>
        <dbReference type="SAM" id="Phobius"/>
    </source>
</evidence>
<evidence type="ECO:0000313" key="2">
    <source>
        <dbReference type="EMBL" id="KAL3689719.1"/>
    </source>
</evidence>
<feature type="transmembrane region" description="Helical" evidence="1">
    <location>
        <begin position="349"/>
        <end position="372"/>
    </location>
</feature>
<feature type="transmembrane region" description="Helical" evidence="1">
    <location>
        <begin position="180"/>
        <end position="203"/>
    </location>
</feature>
<comment type="caution">
    <text evidence="2">The sequence shown here is derived from an EMBL/GenBank/DDBJ whole genome shotgun (WGS) entry which is preliminary data.</text>
</comment>
<dbReference type="PANTHER" id="PTHR23516">
    <property type="entry name" value="SAM (S-ADENOSYL METHIONINE) TRANSPORTER"/>
    <property type="match status" value="1"/>
</dbReference>
<organism evidence="2 3">
    <name type="scientific">Riccia sorocarpa</name>
    <dbReference type="NCBI Taxonomy" id="122646"/>
    <lineage>
        <taxon>Eukaryota</taxon>
        <taxon>Viridiplantae</taxon>
        <taxon>Streptophyta</taxon>
        <taxon>Embryophyta</taxon>
        <taxon>Marchantiophyta</taxon>
        <taxon>Marchantiopsida</taxon>
        <taxon>Marchantiidae</taxon>
        <taxon>Marchantiales</taxon>
        <taxon>Ricciaceae</taxon>
        <taxon>Riccia</taxon>
    </lineage>
</organism>
<dbReference type="SUPFAM" id="SSF103473">
    <property type="entry name" value="MFS general substrate transporter"/>
    <property type="match status" value="1"/>
</dbReference>
<dbReference type="Gene3D" id="1.20.1250.20">
    <property type="entry name" value="MFS general substrate transporter like domains"/>
    <property type="match status" value="1"/>
</dbReference>
<dbReference type="EMBL" id="JBJQOH010000004">
    <property type="protein sequence ID" value="KAL3689719.1"/>
    <property type="molecule type" value="Genomic_DNA"/>
</dbReference>
<dbReference type="InterPro" id="IPR008509">
    <property type="entry name" value="MOT2/MFSD5"/>
</dbReference>
<keyword evidence="1" id="KW-0812">Transmembrane</keyword>